<keyword evidence="1" id="KW-0472">Membrane</keyword>
<dbReference type="EMBL" id="CP000113">
    <property type="protein sequence ID" value="ABF92567.1"/>
    <property type="molecule type" value="Genomic_DNA"/>
</dbReference>
<evidence type="ECO:0000259" key="2">
    <source>
        <dbReference type="Pfam" id="PF07786"/>
    </source>
</evidence>
<evidence type="ECO:0000313" key="4">
    <source>
        <dbReference type="Proteomes" id="UP000002402"/>
    </source>
</evidence>
<sequence length="388" mass="41720">MTPNPSERLHGIDIARTCATCGMFVVHAFLVLGPPSSGLSGWERIVFNLTEGRAAATFVLLAGLGVGQLLSRRETTDSRRVLWRRALFLGGLGVLNLIVWPGDILRLYGVALLAAPWLHRWSSKALSGLVAALILIFPLAAVFVDWDARWDWATLTYRGLWTPSGFTLNLVVDGFRPLLPWLAFFVLGLRLARLDWRDSATPRRMLWAGICLFVLSEFVSAGLVKLAIQSAMGEHLGANVVMALLGTHSLPSMPLFMLSALGIACLVLGGSFVLGNHLPRRIREALVSTGRLALTWYLGHVLLLVGLSVAGYGNRLSALAAMGVAFAGFAGVIAVSYLRGGAPMLLERMLRRFSTSSPGPGPDKAAVVLPQDVAPAAARRRDGEAANP</sequence>
<feature type="transmembrane region" description="Helical" evidence="1">
    <location>
        <begin position="206"/>
        <end position="228"/>
    </location>
</feature>
<dbReference type="eggNOG" id="COG2311">
    <property type="taxonomic scope" value="Bacteria"/>
</dbReference>
<feature type="transmembrane region" description="Helical" evidence="1">
    <location>
        <begin position="121"/>
        <end position="143"/>
    </location>
</feature>
<name>Q1DBJ4_MYXXD</name>
<evidence type="ECO:0000313" key="3">
    <source>
        <dbReference type="EMBL" id="ABF92567.1"/>
    </source>
</evidence>
<dbReference type="KEGG" id="mxa:MXAN_1728"/>
<dbReference type="OrthoDB" id="9807744at2"/>
<reference evidence="3 4" key="1">
    <citation type="journal article" date="2006" name="Proc. Natl. Acad. Sci. U.S.A.">
        <title>Evolution of sensory complexity recorded in a myxobacterial genome.</title>
        <authorList>
            <person name="Goldman B.S."/>
            <person name="Nierman W.C."/>
            <person name="Kaiser D."/>
            <person name="Slater S.C."/>
            <person name="Durkin A.S."/>
            <person name="Eisen J.A."/>
            <person name="Ronning C.M."/>
            <person name="Barbazuk W.B."/>
            <person name="Blanchard M."/>
            <person name="Field C."/>
            <person name="Halling C."/>
            <person name="Hinkle G."/>
            <person name="Iartchuk O."/>
            <person name="Kim H.S."/>
            <person name="Mackenzie C."/>
            <person name="Madupu R."/>
            <person name="Miller N."/>
            <person name="Shvartsbeyn A."/>
            <person name="Sullivan S.A."/>
            <person name="Vaudin M."/>
            <person name="Wiegand R."/>
            <person name="Kaplan H.B."/>
        </authorList>
    </citation>
    <scope>NUCLEOTIDE SEQUENCE [LARGE SCALE GENOMIC DNA]</scope>
    <source>
        <strain evidence="4">DK1622</strain>
    </source>
</reference>
<dbReference type="RefSeq" id="WP_011551838.1">
    <property type="nucleotide sequence ID" value="NC_008095.1"/>
</dbReference>
<dbReference type="Pfam" id="PF07786">
    <property type="entry name" value="HGSNAT_cat"/>
    <property type="match status" value="1"/>
</dbReference>
<dbReference type="GeneID" id="41359163"/>
<dbReference type="AlphaFoldDB" id="Q1DBJ4"/>
<keyword evidence="1" id="KW-0812">Transmembrane</keyword>
<feature type="transmembrane region" description="Helical" evidence="1">
    <location>
        <begin position="255"/>
        <end position="274"/>
    </location>
</feature>
<dbReference type="InterPro" id="IPR012429">
    <property type="entry name" value="HGSNAT_cat"/>
</dbReference>
<feature type="transmembrane region" description="Helical" evidence="1">
    <location>
        <begin position="12"/>
        <end position="32"/>
    </location>
</feature>
<proteinExistence type="predicted"/>
<feature type="transmembrane region" description="Helical" evidence="1">
    <location>
        <begin position="318"/>
        <end position="338"/>
    </location>
</feature>
<organism evidence="3 4">
    <name type="scientific">Myxococcus xanthus (strain DK1622)</name>
    <dbReference type="NCBI Taxonomy" id="246197"/>
    <lineage>
        <taxon>Bacteria</taxon>
        <taxon>Pseudomonadati</taxon>
        <taxon>Myxococcota</taxon>
        <taxon>Myxococcia</taxon>
        <taxon>Myxococcales</taxon>
        <taxon>Cystobacterineae</taxon>
        <taxon>Myxococcaceae</taxon>
        <taxon>Myxococcus</taxon>
    </lineage>
</organism>
<dbReference type="Proteomes" id="UP000002402">
    <property type="component" value="Chromosome"/>
</dbReference>
<protein>
    <submittedName>
        <fullName evidence="3">Membrane protein</fullName>
    </submittedName>
</protein>
<feature type="transmembrane region" description="Helical" evidence="1">
    <location>
        <begin position="294"/>
        <end position="312"/>
    </location>
</feature>
<keyword evidence="4" id="KW-1185">Reference proteome</keyword>
<keyword evidence="1" id="KW-1133">Transmembrane helix</keyword>
<feature type="transmembrane region" description="Helical" evidence="1">
    <location>
        <begin position="52"/>
        <end position="70"/>
    </location>
</feature>
<gene>
    <name evidence="3" type="ordered locus">MXAN_1728</name>
</gene>
<dbReference type="PANTHER" id="PTHR30590">
    <property type="entry name" value="INNER MEMBRANE PROTEIN"/>
    <property type="match status" value="1"/>
</dbReference>
<feature type="transmembrane region" description="Helical" evidence="1">
    <location>
        <begin position="82"/>
        <end position="101"/>
    </location>
</feature>
<evidence type="ECO:0000256" key="1">
    <source>
        <dbReference type="SAM" id="Phobius"/>
    </source>
</evidence>
<accession>Q1DBJ4</accession>
<dbReference type="InterPro" id="IPR052529">
    <property type="entry name" value="Bact_Transport_Assoc"/>
</dbReference>
<dbReference type="EnsemblBacteria" id="ABF92567">
    <property type="protein sequence ID" value="ABF92567"/>
    <property type="gene ID" value="MXAN_1728"/>
</dbReference>
<dbReference type="HOGENOM" id="CLU_036065_2_0_7"/>
<feature type="domain" description="Heparan-alpha-glucosaminide N-acetyltransferase catalytic" evidence="2">
    <location>
        <begin position="8"/>
        <end position="199"/>
    </location>
</feature>
<dbReference type="PANTHER" id="PTHR30590:SF3">
    <property type="entry name" value="HYPOTHETICAL MEMBRANE SPANNING PROTEIN"/>
    <property type="match status" value="1"/>
</dbReference>